<comment type="caution">
    <text evidence="2">The sequence shown here is derived from an EMBL/GenBank/DDBJ whole genome shotgun (WGS) entry which is preliminary data.</text>
</comment>
<reference evidence="2 3" key="1">
    <citation type="journal article" date="2008" name="Int. J. Syst. Evol. Microbiol.">
        <title>Luteimonas marina sp. nov., isolated from seawater.</title>
        <authorList>
            <person name="Baik K.S."/>
            <person name="Park S.C."/>
            <person name="Kim M.S."/>
            <person name="Kim E.M."/>
            <person name="Park C."/>
            <person name="Chun J."/>
            <person name="Seong C.N."/>
        </authorList>
    </citation>
    <scope>NUCLEOTIDE SEQUENCE [LARGE SCALE GENOMIC DNA]</scope>
    <source>
        <strain evidence="2 3">FR1330</strain>
    </source>
</reference>
<dbReference type="AlphaFoldDB" id="A0A5C5U6C1"/>
<dbReference type="RefSeq" id="WP_146386590.1">
    <property type="nucleotide sequence ID" value="NZ_VOHK01000003.1"/>
</dbReference>
<dbReference type="Proteomes" id="UP000319980">
    <property type="component" value="Unassembled WGS sequence"/>
</dbReference>
<sequence>MPDASSSQSLPPRDWHEAFAALPPESPPAGGWQAVAAKLDARRRRRWPLWIASAAVLALAVAAPWRVQGPDDVDAAPATTPADHLAATPADPLERMYAESAQLESLLALARDDRVSSATAALLADEFDGRLAAIDAALMQPGLSREEQLSLWQQRVDGLRTLTGFESNRRWLASQGVRYDAALVAVD</sequence>
<proteinExistence type="predicted"/>
<keyword evidence="3" id="KW-1185">Reference proteome</keyword>
<dbReference type="EMBL" id="VOHK01000003">
    <property type="protein sequence ID" value="TWT21145.1"/>
    <property type="molecule type" value="Genomic_DNA"/>
</dbReference>
<feature type="region of interest" description="Disordered" evidence="1">
    <location>
        <begin position="1"/>
        <end position="29"/>
    </location>
</feature>
<accession>A0A5C5U6C1</accession>
<gene>
    <name evidence="2" type="ORF">FQY83_07210</name>
</gene>
<organism evidence="2 3">
    <name type="scientific">Luteimonas marina</name>
    <dbReference type="NCBI Taxonomy" id="488485"/>
    <lineage>
        <taxon>Bacteria</taxon>
        <taxon>Pseudomonadati</taxon>
        <taxon>Pseudomonadota</taxon>
        <taxon>Gammaproteobacteria</taxon>
        <taxon>Lysobacterales</taxon>
        <taxon>Lysobacteraceae</taxon>
        <taxon>Luteimonas</taxon>
    </lineage>
</organism>
<dbReference type="OrthoDB" id="5966600at2"/>
<name>A0A5C5U6C1_9GAMM</name>
<evidence type="ECO:0000313" key="2">
    <source>
        <dbReference type="EMBL" id="TWT21145.1"/>
    </source>
</evidence>
<evidence type="ECO:0000256" key="1">
    <source>
        <dbReference type="SAM" id="MobiDB-lite"/>
    </source>
</evidence>
<evidence type="ECO:0000313" key="3">
    <source>
        <dbReference type="Proteomes" id="UP000319980"/>
    </source>
</evidence>
<protein>
    <submittedName>
        <fullName evidence="2">Uncharacterized protein</fullName>
    </submittedName>
</protein>
<feature type="compositionally biased region" description="Polar residues" evidence="1">
    <location>
        <begin position="1"/>
        <end position="10"/>
    </location>
</feature>